<evidence type="ECO:0000256" key="3">
    <source>
        <dbReference type="HAMAP-Rule" id="MF_00030"/>
    </source>
</evidence>
<sequence>MTINFNQKVRGTRVYHNGKATRSRSLEEPNKIAQQGSFESDRGRILNSAAIRRLQQKTQVFPLERNAAVRSRLTHSLEVQQVGRYITQLIFNKLPEKDLEQYKLAGLDRQIESIVEMSCLMHDVGNPPFGHFGEQAINDWFSKNLVSLTTDGKGKPRVDLPAPIHQDLINFEGNAQAIRLVHTLLGLNLTYSQVSGVFKYTRRGDQVSPKDLPENDQLKDYNYLMKKVGYYLSEHRYVESLKTVLSMDSHCRSPFSYIMEAADDISYGIADIEDAVEKGILTIEQLKGALDKEFQLLAKQYGLDEKRTMQNIVNIAYESALRADYCANSHFFVTLRVEINKRLPQHACKQFIKNIEKVFHGTFNRALIEDQSVNHALVKTLKNVAMNYAFCDPEVERSELQGYRIITGLLETYKPLLLLNKKTFTNIQDAPLYERRLYKKLPNKHLKAYEIAIKTLDEEKGKVLDIPYLPYNFSDEVWEFYFRVRLIQDYISGMTDQYAYDEYRALNVLD</sequence>
<dbReference type="InterPro" id="IPR020779">
    <property type="entry name" value="dNTPase_1"/>
</dbReference>
<dbReference type="InterPro" id="IPR003607">
    <property type="entry name" value="HD/PDEase_dom"/>
</dbReference>
<dbReference type="HAMAP" id="MF_00030">
    <property type="entry name" value="dGTPase_type1"/>
    <property type="match status" value="1"/>
</dbReference>
<comment type="cofactor">
    <cofactor evidence="3">
        <name>Mg(2+)</name>
        <dbReference type="ChEBI" id="CHEBI:18420"/>
    </cofactor>
</comment>
<dbReference type="EMBL" id="PYOC01000008">
    <property type="protein sequence ID" value="PSV44858.1"/>
    <property type="molecule type" value="Genomic_DNA"/>
</dbReference>
<comment type="function">
    <text evidence="3">dGTPase preferentially hydrolyzes dGTP over the other canonical NTPs.</text>
</comment>
<evidence type="ECO:0000313" key="7">
    <source>
        <dbReference type="Proteomes" id="UP000241803"/>
    </source>
</evidence>
<dbReference type="PROSITE" id="PS51831">
    <property type="entry name" value="HD"/>
    <property type="match status" value="1"/>
</dbReference>
<dbReference type="InterPro" id="IPR023293">
    <property type="entry name" value="dGTP_triP_hydro_central_sf"/>
</dbReference>
<evidence type="ECO:0000256" key="4">
    <source>
        <dbReference type="SAM" id="MobiDB-lite"/>
    </source>
</evidence>
<dbReference type="NCBIfam" id="NF003429">
    <property type="entry name" value="PRK04926.1"/>
    <property type="match status" value="1"/>
</dbReference>
<evidence type="ECO:0000259" key="5">
    <source>
        <dbReference type="PROSITE" id="PS51831"/>
    </source>
</evidence>
<name>A0A2T3L584_9GAMM</name>
<dbReference type="GO" id="GO:0008832">
    <property type="term" value="F:dGTPase activity"/>
    <property type="evidence" value="ECO:0007669"/>
    <property type="project" value="UniProtKB-UniRule"/>
</dbReference>
<dbReference type="SUPFAM" id="SSF109604">
    <property type="entry name" value="HD-domain/PDEase-like"/>
    <property type="match status" value="1"/>
</dbReference>
<feature type="region of interest" description="Disordered" evidence="4">
    <location>
        <begin position="20"/>
        <end position="39"/>
    </location>
</feature>
<protein>
    <recommendedName>
        <fullName evidence="3">Probable deoxyguanosinetriphosphate triphosphohydrolase</fullName>
        <shortName evidence="3">dGTP triphosphohydrolase</shortName>
        <shortName evidence="3">dGTPase</shortName>
        <ecNumber evidence="3">3.1.5.1</ecNumber>
    </recommendedName>
</protein>
<dbReference type="PANTHER" id="PTHR11373">
    <property type="entry name" value="DEOXYNUCLEOSIDE TRIPHOSPHATE TRIPHOSPHOHYDROLASE"/>
    <property type="match status" value="1"/>
</dbReference>
<dbReference type="InterPro" id="IPR026875">
    <property type="entry name" value="PHydrolase_assoc_dom"/>
</dbReference>
<dbReference type="InterPro" id="IPR006674">
    <property type="entry name" value="HD_domain"/>
</dbReference>
<dbReference type="NCBIfam" id="TIGR01353">
    <property type="entry name" value="dGTP_triPase"/>
    <property type="match status" value="1"/>
</dbReference>
<feature type="domain" description="HD" evidence="5">
    <location>
        <begin position="72"/>
        <end position="268"/>
    </location>
</feature>
<dbReference type="EC" id="3.1.5.1" evidence="3"/>
<dbReference type="RefSeq" id="WP_107254980.1">
    <property type="nucleotide sequence ID" value="NZ_PYOC01000008.1"/>
</dbReference>
<dbReference type="InterPro" id="IPR006261">
    <property type="entry name" value="dGTPase"/>
</dbReference>
<dbReference type="Gene3D" id="1.10.3410.10">
    <property type="entry name" value="putative deoxyguanosinetriphosphate triphosphohydrolase like domain"/>
    <property type="match status" value="1"/>
</dbReference>
<keyword evidence="7" id="KW-1185">Reference proteome</keyword>
<evidence type="ECO:0000256" key="1">
    <source>
        <dbReference type="ARBA" id="ARBA00022801"/>
    </source>
</evidence>
<organism evidence="6 7">
    <name type="scientific">Photobacterium indicum</name>
    <dbReference type="NCBI Taxonomy" id="81447"/>
    <lineage>
        <taxon>Bacteria</taxon>
        <taxon>Pseudomonadati</taxon>
        <taxon>Pseudomonadota</taxon>
        <taxon>Gammaproteobacteria</taxon>
        <taxon>Vibrionales</taxon>
        <taxon>Vibrionaceae</taxon>
        <taxon>Photobacterium</taxon>
    </lineage>
</organism>
<gene>
    <name evidence="3" type="primary">dgt</name>
    <name evidence="6" type="ORF">C9J47_19445</name>
</gene>
<dbReference type="GO" id="GO:0006203">
    <property type="term" value="P:dGTP catabolic process"/>
    <property type="evidence" value="ECO:0007669"/>
    <property type="project" value="InterPro"/>
</dbReference>
<comment type="caution">
    <text evidence="6">The sequence shown here is derived from an EMBL/GenBank/DDBJ whole genome shotgun (WGS) entry which is preliminary data.</text>
</comment>
<proteinExistence type="inferred from homology"/>
<reference evidence="6 7" key="1">
    <citation type="submission" date="2018-03" db="EMBL/GenBank/DDBJ databases">
        <title>Whole genome sequencing of Histamine producing bacteria.</title>
        <authorList>
            <person name="Butler K."/>
        </authorList>
    </citation>
    <scope>NUCLEOTIDE SEQUENCE [LARGE SCALE GENOMIC DNA]</scope>
    <source>
        <strain evidence="6 7">ATCC 19614</strain>
    </source>
</reference>
<accession>A0A2T3L584</accession>
<comment type="caution">
    <text evidence="3">As this bacterium is not an Enterobacterale, this protein may not have a true dGTPase activity.</text>
</comment>
<evidence type="ECO:0000313" key="6">
    <source>
        <dbReference type="EMBL" id="PSV44858.1"/>
    </source>
</evidence>
<evidence type="ECO:0000256" key="2">
    <source>
        <dbReference type="ARBA" id="ARBA00022842"/>
    </source>
</evidence>
<keyword evidence="1 3" id="KW-0378">Hydrolase</keyword>
<dbReference type="GO" id="GO:0000287">
    <property type="term" value="F:magnesium ion binding"/>
    <property type="evidence" value="ECO:0007669"/>
    <property type="project" value="UniProtKB-UniRule"/>
</dbReference>
<comment type="catalytic activity">
    <reaction evidence="3">
        <text>dGTP + H2O = 2'-deoxyguanosine + triphosphate + H(+)</text>
        <dbReference type="Rhea" id="RHEA:15193"/>
        <dbReference type="ChEBI" id="CHEBI:15377"/>
        <dbReference type="ChEBI" id="CHEBI:15378"/>
        <dbReference type="ChEBI" id="CHEBI:17172"/>
        <dbReference type="ChEBI" id="CHEBI:18036"/>
        <dbReference type="ChEBI" id="CHEBI:61429"/>
        <dbReference type="EC" id="3.1.5.1"/>
    </reaction>
</comment>
<dbReference type="Pfam" id="PF13286">
    <property type="entry name" value="HD_assoc"/>
    <property type="match status" value="1"/>
</dbReference>
<dbReference type="SMART" id="SM00471">
    <property type="entry name" value="HDc"/>
    <property type="match status" value="1"/>
</dbReference>
<dbReference type="PANTHER" id="PTHR11373:SF32">
    <property type="entry name" value="DEOXYGUANOSINETRIPHOSPHATE TRIPHOSPHOHYDROLASE"/>
    <property type="match status" value="1"/>
</dbReference>
<dbReference type="Gene3D" id="1.10.3210.10">
    <property type="entry name" value="Hypothetical protein af1432"/>
    <property type="match status" value="2"/>
</dbReference>
<comment type="similarity">
    <text evidence="3">Belongs to the dGTPase family. Type 1 subfamily.</text>
</comment>
<dbReference type="InterPro" id="IPR050135">
    <property type="entry name" value="dGTPase-like"/>
</dbReference>
<keyword evidence="2 3" id="KW-0460">Magnesium</keyword>
<dbReference type="Proteomes" id="UP000241803">
    <property type="component" value="Unassembled WGS sequence"/>
</dbReference>
<dbReference type="AlphaFoldDB" id="A0A2T3L584"/>
<dbReference type="CDD" id="cd00077">
    <property type="entry name" value="HDc"/>
    <property type="match status" value="1"/>
</dbReference>